<feature type="transmembrane region" description="Helical" evidence="1">
    <location>
        <begin position="83"/>
        <end position="104"/>
    </location>
</feature>
<evidence type="ECO:0000256" key="1">
    <source>
        <dbReference type="SAM" id="Phobius"/>
    </source>
</evidence>
<feature type="transmembrane region" description="Helical" evidence="1">
    <location>
        <begin position="116"/>
        <end position="135"/>
    </location>
</feature>
<evidence type="ECO:0008006" key="4">
    <source>
        <dbReference type="Google" id="ProtNLM"/>
    </source>
</evidence>
<sequence>MVNLNKALIIAGICSLTTSLLHLIIIIGGTEWYRFFGAGETIVELSRQGSIYPGVITLGIALVFFGWALYAFSAAGLLRRLPWLKPVLIIITLIYLLRGVGLLPMMLLSPEQVDDFLIITSIISFLIGSLHLAGIRQMGRTLQ</sequence>
<evidence type="ECO:0000313" key="3">
    <source>
        <dbReference type="Proteomes" id="UP000094849"/>
    </source>
</evidence>
<dbReference type="STRING" id="1818881.A3196_18445"/>
<name>A0A1E2UJJ7_9GAMM</name>
<dbReference type="EMBL" id="LVJZ01000004">
    <property type="protein sequence ID" value="ODB94502.1"/>
    <property type="molecule type" value="Genomic_DNA"/>
</dbReference>
<comment type="caution">
    <text evidence="2">The sequence shown here is derived from an EMBL/GenBank/DDBJ whole genome shotgun (WGS) entry which is preliminary data.</text>
</comment>
<keyword evidence="1" id="KW-1133">Transmembrane helix</keyword>
<organism evidence="2 3">
    <name type="scientific">Candidatus Thiodiazotropha endoloripes</name>
    <dbReference type="NCBI Taxonomy" id="1818881"/>
    <lineage>
        <taxon>Bacteria</taxon>
        <taxon>Pseudomonadati</taxon>
        <taxon>Pseudomonadota</taxon>
        <taxon>Gammaproteobacteria</taxon>
        <taxon>Chromatiales</taxon>
        <taxon>Sedimenticolaceae</taxon>
        <taxon>Candidatus Thiodiazotropha</taxon>
    </lineage>
</organism>
<accession>A0A1E2UJJ7</accession>
<keyword evidence="1" id="KW-0812">Transmembrane</keyword>
<dbReference type="RefSeq" id="WP_069006266.1">
    <property type="nucleotide sequence ID" value="NZ_LVJX01000012.1"/>
</dbReference>
<gene>
    <name evidence="2" type="ORF">A3196_18445</name>
</gene>
<dbReference type="AlphaFoldDB" id="A0A1E2UJJ7"/>
<proteinExistence type="predicted"/>
<feature type="transmembrane region" description="Helical" evidence="1">
    <location>
        <begin position="50"/>
        <end position="71"/>
    </location>
</feature>
<keyword evidence="3" id="KW-1185">Reference proteome</keyword>
<feature type="transmembrane region" description="Helical" evidence="1">
    <location>
        <begin position="7"/>
        <end position="30"/>
    </location>
</feature>
<dbReference type="Proteomes" id="UP000094849">
    <property type="component" value="Unassembled WGS sequence"/>
</dbReference>
<protein>
    <recommendedName>
        <fullName evidence="4">DUF2569 domain-containing protein</fullName>
    </recommendedName>
</protein>
<evidence type="ECO:0000313" key="2">
    <source>
        <dbReference type="EMBL" id="ODB94502.1"/>
    </source>
</evidence>
<keyword evidence="1" id="KW-0472">Membrane</keyword>
<reference evidence="2 3" key="1">
    <citation type="submission" date="2016-03" db="EMBL/GenBank/DDBJ databases">
        <title>Chemosynthetic sulphur-oxidizing symbionts of marine invertebrate animals are capable of nitrogen fixation.</title>
        <authorList>
            <person name="Petersen J.M."/>
            <person name="Kemper A."/>
            <person name="Gruber-Vodicka H."/>
            <person name="Cardini U."/>
            <person name="Geest Mvander."/>
            <person name="Kleiner M."/>
            <person name="Bulgheresi S."/>
            <person name="Fussmann M."/>
            <person name="Herbold C."/>
            <person name="Seah B.K.B."/>
            <person name="Antony C.Paul."/>
            <person name="Liu D."/>
            <person name="Belitz A."/>
            <person name="Weber M."/>
        </authorList>
    </citation>
    <scope>NUCLEOTIDE SEQUENCE [LARGE SCALE GENOMIC DNA]</scope>
    <source>
        <strain evidence="2">G_D</strain>
    </source>
</reference>